<dbReference type="Pfam" id="PF13837">
    <property type="entry name" value="Myb_DNA-bind_4"/>
    <property type="match status" value="1"/>
</dbReference>
<dbReference type="PANTHER" id="PTHR38709">
    <property type="entry name" value="SI:CH73-193C12.2-RELATED"/>
    <property type="match status" value="1"/>
</dbReference>
<dbReference type="InterPro" id="IPR044822">
    <property type="entry name" value="Myb_DNA-bind_4"/>
</dbReference>
<feature type="region of interest" description="Disordered" evidence="2">
    <location>
        <begin position="151"/>
        <end position="172"/>
    </location>
</feature>
<evidence type="ECO:0000313" key="4">
    <source>
        <dbReference type="EMBL" id="CAK6961317.1"/>
    </source>
</evidence>
<feature type="domain" description="Myb/SANT-like DNA-binding" evidence="3">
    <location>
        <begin position="26"/>
        <end position="109"/>
    </location>
</feature>
<keyword evidence="1" id="KW-0175">Coiled coil</keyword>
<dbReference type="PANTHER" id="PTHR38709:SF1">
    <property type="entry name" value="DREBRIN"/>
    <property type="match status" value="1"/>
</dbReference>
<evidence type="ECO:0000256" key="2">
    <source>
        <dbReference type="SAM" id="MobiDB-lite"/>
    </source>
</evidence>
<reference evidence="4 5" key="1">
    <citation type="submission" date="2024-01" db="EMBL/GenBank/DDBJ databases">
        <authorList>
            <person name="Alioto T."/>
            <person name="Alioto T."/>
            <person name="Gomez Garrido J."/>
        </authorList>
    </citation>
    <scope>NUCLEOTIDE SEQUENCE [LARGE SCALE GENOMIC DNA]</scope>
</reference>
<evidence type="ECO:0000259" key="3">
    <source>
        <dbReference type="Pfam" id="PF13837"/>
    </source>
</evidence>
<dbReference type="AlphaFoldDB" id="A0AAV1NPT6"/>
<feature type="coiled-coil region" evidence="1">
    <location>
        <begin position="182"/>
        <end position="293"/>
    </location>
</feature>
<gene>
    <name evidence="4" type="ORF">FSCOSCO3_A024881</name>
</gene>
<protein>
    <submittedName>
        <fullName evidence="4">Uncharacterized protein si:dkeyp-38g8.5</fullName>
    </submittedName>
</protein>
<accession>A0AAV1NPT6</accession>
<proteinExistence type="predicted"/>
<dbReference type="Proteomes" id="UP001314229">
    <property type="component" value="Unassembled WGS sequence"/>
</dbReference>
<evidence type="ECO:0000256" key="1">
    <source>
        <dbReference type="SAM" id="Coils"/>
    </source>
</evidence>
<keyword evidence="5" id="KW-1185">Reference proteome</keyword>
<sequence length="323" mass="37766">MDYQDHAYTSTTYDKVNPVEFTYKMSSKETEDFVKLRISNNSLFSGRRNTSMWAWRAILKHMGLQHKMTHSQASKKWENMKKRYKVLKSPPEGVKVFPEMWPHFTLMDNAMDGRLEGSAPILKAFPSEKDNREFISKPKRRRVSMVIPSPTALVAGGPESEVSPNGDGKVGEETVKEGSLEIDRIMQDVEDERNTMDSERQAMEREKRVMEREQLVLQRERAVLDREVAALDRDRALLERERAMLEREKAVMDRERAMVEKDKDALSRDRLALEREKTRLERLSASKERLEAVTEDGSEVKDLDIVDRKKRFLNLFEKLIEHF</sequence>
<organism evidence="4 5">
    <name type="scientific">Scomber scombrus</name>
    <name type="common">Atlantic mackerel</name>
    <name type="synonym">Scomber vernalis</name>
    <dbReference type="NCBI Taxonomy" id="13677"/>
    <lineage>
        <taxon>Eukaryota</taxon>
        <taxon>Metazoa</taxon>
        <taxon>Chordata</taxon>
        <taxon>Craniata</taxon>
        <taxon>Vertebrata</taxon>
        <taxon>Euteleostomi</taxon>
        <taxon>Actinopterygii</taxon>
        <taxon>Neopterygii</taxon>
        <taxon>Teleostei</taxon>
        <taxon>Neoteleostei</taxon>
        <taxon>Acanthomorphata</taxon>
        <taxon>Pelagiaria</taxon>
        <taxon>Scombriformes</taxon>
        <taxon>Scombridae</taxon>
        <taxon>Scomber</taxon>
    </lineage>
</organism>
<evidence type="ECO:0000313" key="5">
    <source>
        <dbReference type="Proteomes" id="UP001314229"/>
    </source>
</evidence>
<name>A0AAV1NPT6_SCOSC</name>
<dbReference type="GO" id="GO:0005856">
    <property type="term" value="C:cytoskeleton"/>
    <property type="evidence" value="ECO:0007669"/>
    <property type="project" value="TreeGrafter"/>
</dbReference>
<dbReference type="EMBL" id="CAWUFR010000050">
    <property type="protein sequence ID" value="CAK6961317.1"/>
    <property type="molecule type" value="Genomic_DNA"/>
</dbReference>
<comment type="caution">
    <text evidence="4">The sequence shown here is derived from an EMBL/GenBank/DDBJ whole genome shotgun (WGS) entry which is preliminary data.</text>
</comment>